<keyword evidence="2" id="KW-1185">Reference proteome</keyword>
<evidence type="ECO:0000313" key="2">
    <source>
        <dbReference type="Proteomes" id="UP001501585"/>
    </source>
</evidence>
<proteinExistence type="predicted"/>
<accession>A0ABN2TJT1</accession>
<organism evidence="1 2">
    <name type="scientific">Nocardiopsis rhodophaea</name>
    <dbReference type="NCBI Taxonomy" id="280238"/>
    <lineage>
        <taxon>Bacteria</taxon>
        <taxon>Bacillati</taxon>
        <taxon>Actinomycetota</taxon>
        <taxon>Actinomycetes</taxon>
        <taxon>Streptosporangiales</taxon>
        <taxon>Nocardiopsidaceae</taxon>
        <taxon>Nocardiopsis</taxon>
    </lineage>
</organism>
<comment type="caution">
    <text evidence="1">The sequence shown here is derived from an EMBL/GenBank/DDBJ whole genome shotgun (WGS) entry which is preliminary data.</text>
</comment>
<evidence type="ECO:0000313" key="1">
    <source>
        <dbReference type="EMBL" id="GAA2011949.1"/>
    </source>
</evidence>
<dbReference type="EMBL" id="BAAAPC010000024">
    <property type="protein sequence ID" value="GAA2011949.1"/>
    <property type="molecule type" value="Genomic_DNA"/>
</dbReference>
<name>A0ABN2TJT1_9ACTN</name>
<dbReference type="Proteomes" id="UP001501585">
    <property type="component" value="Unassembled WGS sequence"/>
</dbReference>
<gene>
    <name evidence="1" type="ORF">GCM10009799_45280</name>
</gene>
<sequence length="74" mass="7933">MACRTFAPFDGHGHRIGAAPPRFADHVERGAPVAQFVPVCVTHKNGHTVQIYALLGCQVVGPAACPFSFDVQEM</sequence>
<reference evidence="1 2" key="1">
    <citation type="journal article" date="2019" name="Int. J. Syst. Evol. Microbiol.">
        <title>The Global Catalogue of Microorganisms (GCM) 10K type strain sequencing project: providing services to taxonomists for standard genome sequencing and annotation.</title>
        <authorList>
            <consortium name="The Broad Institute Genomics Platform"/>
            <consortium name="The Broad Institute Genome Sequencing Center for Infectious Disease"/>
            <person name="Wu L."/>
            <person name="Ma J."/>
        </authorList>
    </citation>
    <scope>NUCLEOTIDE SEQUENCE [LARGE SCALE GENOMIC DNA]</scope>
    <source>
        <strain evidence="1 2">JCM 15313</strain>
    </source>
</reference>
<protein>
    <submittedName>
        <fullName evidence="1">Uncharacterized protein</fullName>
    </submittedName>
</protein>